<evidence type="ECO:0000313" key="2">
    <source>
        <dbReference type="Proteomes" id="UP001144978"/>
    </source>
</evidence>
<proteinExistence type="predicted"/>
<reference evidence="1" key="1">
    <citation type="submission" date="2022-08" db="EMBL/GenBank/DDBJ databases">
        <title>Genome Sequence of Pycnoporus sanguineus.</title>
        <authorList>
            <person name="Buettner E."/>
        </authorList>
    </citation>
    <scope>NUCLEOTIDE SEQUENCE</scope>
    <source>
        <strain evidence="1">CG-C14</strain>
    </source>
</reference>
<dbReference type="EMBL" id="JANSHE010000222">
    <property type="protein sequence ID" value="KAJ3014249.1"/>
    <property type="molecule type" value="Genomic_DNA"/>
</dbReference>
<protein>
    <submittedName>
        <fullName evidence="1">Uncharacterized protein</fullName>
    </submittedName>
</protein>
<accession>A0ACC1Q8G5</accession>
<dbReference type="Proteomes" id="UP001144978">
    <property type="component" value="Unassembled WGS sequence"/>
</dbReference>
<gene>
    <name evidence="1" type="ORF">NUW54_g1350</name>
</gene>
<name>A0ACC1Q8G5_9APHY</name>
<keyword evidence="2" id="KW-1185">Reference proteome</keyword>
<evidence type="ECO:0000313" key="1">
    <source>
        <dbReference type="EMBL" id="KAJ3014249.1"/>
    </source>
</evidence>
<sequence length="99" mass="10909">MANREDSYRRKKAFPSDAPRAGLSFRCICPPALCKTRGEPLEDNQWLRCLTNAILFRDCSRCKADMFMHDEAASGAGKAAPPGMIEVATSTDASISRRV</sequence>
<organism evidence="1 2">
    <name type="scientific">Trametes sanguinea</name>
    <dbReference type="NCBI Taxonomy" id="158606"/>
    <lineage>
        <taxon>Eukaryota</taxon>
        <taxon>Fungi</taxon>
        <taxon>Dikarya</taxon>
        <taxon>Basidiomycota</taxon>
        <taxon>Agaricomycotina</taxon>
        <taxon>Agaricomycetes</taxon>
        <taxon>Polyporales</taxon>
        <taxon>Polyporaceae</taxon>
        <taxon>Trametes</taxon>
    </lineage>
</organism>
<comment type="caution">
    <text evidence="1">The sequence shown here is derived from an EMBL/GenBank/DDBJ whole genome shotgun (WGS) entry which is preliminary data.</text>
</comment>